<gene>
    <name evidence="4" type="ORF">HZS54_04640</name>
</gene>
<dbReference type="GO" id="GO:0003676">
    <property type="term" value="F:nucleic acid binding"/>
    <property type="evidence" value="ECO:0007669"/>
    <property type="project" value="InterPro"/>
</dbReference>
<dbReference type="CDD" id="cd00085">
    <property type="entry name" value="HNHc"/>
    <property type="match status" value="1"/>
</dbReference>
<dbReference type="GO" id="GO:0016787">
    <property type="term" value="F:hydrolase activity"/>
    <property type="evidence" value="ECO:0007669"/>
    <property type="project" value="UniProtKB-KW"/>
</dbReference>
<feature type="domain" description="HNH nuclease" evidence="3">
    <location>
        <begin position="13"/>
        <end position="67"/>
    </location>
</feature>
<dbReference type="RefSeq" id="WP_179920780.1">
    <property type="nucleotide sequence ID" value="NZ_CP058909.1"/>
</dbReference>
<sequence>MARGAYTGEKWAVARSAALARDNGRCQDCGSEDDLHVHHIKPVREFDVPADAHYVENLVVLCKYCHKTWEGRDDRPRLAEVEPGLLVREVVSELVTDTVDRFMLEVTPEVLYDRVVWFSSNICTNCHERATGRSLCPGCGASNGAKSKQTLSVRESIDRTHTLIDRLEDRDIPFDEDVLYDTVRELKSEEEMADDREMYRQAVGESVRAAVQ</sequence>
<evidence type="ECO:0000259" key="3">
    <source>
        <dbReference type="SMART" id="SM00507"/>
    </source>
</evidence>
<dbReference type="Gene3D" id="1.10.30.50">
    <property type="match status" value="1"/>
</dbReference>
<dbReference type="Proteomes" id="UP000509346">
    <property type="component" value="Chromosome"/>
</dbReference>
<dbReference type="PANTHER" id="PTHR41286:SF1">
    <property type="entry name" value="HNH NUCLEASE YAJD-RELATED"/>
    <property type="match status" value="1"/>
</dbReference>
<dbReference type="Pfam" id="PF01844">
    <property type="entry name" value="HNH"/>
    <property type="match status" value="1"/>
</dbReference>
<accession>A0A7D5P9B1</accession>
<keyword evidence="2" id="KW-0378">Hydrolase</keyword>
<dbReference type="OrthoDB" id="11472at2157"/>
<keyword evidence="4" id="KW-0255">Endonuclease</keyword>
<dbReference type="EMBL" id="CP058909">
    <property type="protein sequence ID" value="QLH80965.1"/>
    <property type="molecule type" value="Genomic_DNA"/>
</dbReference>
<dbReference type="SMART" id="SM00507">
    <property type="entry name" value="HNHc"/>
    <property type="match status" value="1"/>
</dbReference>
<organism evidence="4 5">
    <name type="scientific">Halosimplex pelagicum</name>
    <dbReference type="NCBI Taxonomy" id="869886"/>
    <lineage>
        <taxon>Archaea</taxon>
        <taxon>Methanobacteriati</taxon>
        <taxon>Methanobacteriota</taxon>
        <taxon>Stenosarchaea group</taxon>
        <taxon>Halobacteria</taxon>
        <taxon>Halobacteriales</taxon>
        <taxon>Haloarculaceae</taxon>
        <taxon>Halosimplex</taxon>
    </lineage>
</organism>
<protein>
    <submittedName>
        <fullName evidence="4">HNH endonuclease</fullName>
    </submittedName>
</protein>
<dbReference type="KEGG" id="hpel:HZS54_04640"/>
<dbReference type="GO" id="GO:0004519">
    <property type="term" value="F:endonuclease activity"/>
    <property type="evidence" value="ECO:0007669"/>
    <property type="project" value="UniProtKB-KW"/>
</dbReference>
<evidence type="ECO:0000313" key="5">
    <source>
        <dbReference type="Proteomes" id="UP000509346"/>
    </source>
</evidence>
<evidence type="ECO:0000256" key="2">
    <source>
        <dbReference type="ARBA" id="ARBA00022801"/>
    </source>
</evidence>
<evidence type="ECO:0000256" key="1">
    <source>
        <dbReference type="ARBA" id="ARBA00022722"/>
    </source>
</evidence>
<evidence type="ECO:0000313" key="4">
    <source>
        <dbReference type="EMBL" id="QLH80965.1"/>
    </source>
</evidence>
<keyword evidence="5" id="KW-1185">Reference proteome</keyword>
<dbReference type="AlphaFoldDB" id="A0A7D5P9B1"/>
<dbReference type="InterPro" id="IPR003615">
    <property type="entry name" value="HNH_nuc"/>
</dbReference>
<proteinExistence type="predicted"/>
<dbReference type="InterPro" id="IPR002711">
    <property type="entry name" value="HNH"/>
</dbReference>
<dbReference type="GO" id="GO:0008270">
    <property type="term" value="F:zinc ion binding"/>
    <property type="evidence" value="ECO:0007669"/>
    <property type="project" value="InterPro"/>
</dbReference>
<dbReference type="GO" id="GO:0005829">
    <property type="term" value="C:cytosol"/>
    <property type="evidence" value="ECO:0007669"/>
    <property type="project" value="TreeGrafter"/>
</dbReference>
<name>A0A7D5P9B1_9EURY</name>
<reference evidence="4 5" key="1">
    <citation type="submission" date="2020-07" db="EMBL/GenBank/DDBJ databases">
        <title>Halosimplex litoreum sp. nov. and Halosimplex rubrum sp. nov., isolated from different salt environments.</title>
        <authorList>
            <person name="Cui H."/>
        </authorList>
    </citation>
    <scope>NUCLEOTIDE SEQUENCE [LARGE SCALE GENOMIC DNA]</scope>
    <source>
        <strain evidence="4 5">R2</strain>
    </source>
</reference>
<dbReference type="GeneID" id="56081851"/>
<keyword evidence="1" id="KW-0540">Nuclease</keyword>
<dbReference type="PANTHER" id="PTHR41286">
    <property type="entry name" value="HNH NUCLEASE YAJD-RELATED"/>
    <property type="match status" value="1"/>
</dbReference>